<dbReference type="Gene3D" id="1.10.167.10">
    <property type="entry name" value="Regulator of G-protein Signalling 4, domain 2"/>
    <property type="match status" value="1"/>
</dbReference>
<feature type="compositionally biased region" description="Low complexity" evidence="1">
    <location>
        <begin position="166"/>
        <end position="175"/>
    </location>
</feature>
<evidence type="ECO:0000313" key="4">
    <source>
        <dbReference type="Proteomes" id="UP000800092"/>
    </source>
</evidence>
<accession>A0A6A6GUV4</accession>
<proteinExistence type="predicted"/>
<dbReference type="InterPro" id="IPR044926">
    <property type="entry name" value="RGS_subdomain_2"/>
</dbReference>
<dbReference type="PANTHER" id="PTHR10845:SF267">
    <property type="entry name" value="REGULATOR OF G PROTEIN SIGNALING DOMAIN PROTEIN (AFU_ORTHOLOGUE AFUA_6G06860)"/>
    <property type="match status" value="1"/>
</dbReference>
<dbReference type="Proteomes" id="UP000800092">
    <property type="component" value="Unassembled WGS sequence"/>
</dbReference>
<dbReference type="OrthoDB" id="10266999at2759"/>
<dbReference type="InterPro" id="IPR036305">
    <property type="entry name" value="RGS_sf"/>
</dbReference>
<feature type="non-terminal residue" evidence="3">
    <location>
        <position position="208"/>
    </location>
</feature>
<evidence type="ECO:0000259" key="2">
    <source>
        <dbReference type="PROSITE" id="PS50132"/>
    </source>
</evidence>
<dbReference type="SMART" id="SM00315">
    <property type="entry name" value="RGS"/>
    <property type="match status" value="1"/>
</dbReference>
<dbReference type="EMBL" id="ML991866">
    <property type="protein sequence ID" value="KAF2229368.1"/>
    <property type="molecule type" value="Genomic_DNA"/>
</dbReference>
<keyword evidence="4" id="KW-1185">Reference proteome</keyword>
<dbReference type="CDD" id="cd07440">
    <property type="entry name" value="RGS"/>
    <property type="match status" value="1"/>
</dbReference>
<dbReference type="PROSITE" id="PS50132">
    <property type="entry name" value="RGS"/>
    <property type="match status" value="1"/>
</dbReference>
<feature type="non-terminal residue" evidence="3">
    <location>
        <position position="1"/>
    </location>
</feature>
<organism evidence="3 4">
    <name type="scientific">Viridothelium virens</name>
    <name type="common">Speckled blister lichen</name>
    <name type="synonym">Trypethelium virens</name>
    <dbReference type="NCBI Taxonomy" id="1048519"/>
    <lineage>
        <taxon>Eukaryota</taxon>
        <taxon>Fungi</taxon>
        <taxon>Dikarya</taxon>
        <taxon>Ascomycota</taxon>
        <taxon>Pezizomycotina</taxon>
        <taxon>Dothideomycetes</taxon>
        <taxon>Dothideomycetes incertae sedis</taxon>
        <taxon>Trypetheliales</taxon>
        <taxon>Trypetheliaceae</taxon>
        <taxon>Viridothelium</taxon>
    </lineage>
</organism>
<evidence type="ECO:0000313" key="3">
    <source>
        <dbReference type="EMBL" id="KAF2229368.1"/>
    </source>
</evidence>
<sequence>RPLSVAIPEQDSSSASGPYCPMRPRLADILANTAPPPWTLSAFMAYLSQNHCLETLEFTMDAGRYRKHYHKMLTRPPGGVIQPESHECEYLRMLWSRLLEAYIRPSGEREVNLPSDVRDDILNLPNHSIPPPPESLDLAVAKINELMEESVLYPFLNSFEEHTARLSSSSTSLSTYNNPSEENLTRSSTSTTHRFSSRRRTTPPPASA</sequence>
<name>A0A6A6GUV4_VIRVR</name>
<feature type="region of interest" description="Disordered" evidence="1">
    <location>
        <begin position="166"/>
        <end position="208"/>
    </location>
</feature>
<dbReference type="InterPro" id="IPR016137">
    <property type="entry name" value="RGS"/>
</dbReference>
<dbReference type="PANTHER" id="PTHR10845">
    <property type="entry name" value="REGULATOR OF G PROTEIN SIGNALING"/>
    <property type="match status" value="1"/>
</dbReference>
<evidence type="ECO:0000256" key="1">
    <source>
        <dbReference type="SAM" id="MobiDB-lite"/>
    </source>
</evidence>
<feature type="domain" description="RGS" evidence="2">
    <location>
        <begin position="43"/>
        <end position="158"/>
    </location>
</feature>
<dbReference type="AlphaFoldDB" id="A0A6A6GUV4"/>
<feature type="compositionally biased region" description="Low complexity" evidence="1">
    <location>
        <begin position="185"/>
        <end position="194"/>
    </location>
</feature>
<dbReference type="Pfam" id="PF00615">
    <property type="entry name" value="RGS"/>
    <property type="match status" value="1"/>
</dbReference>
<reference evidence="3" key="1">
    <citation type="journal article" date="2020" name="Stud. Mycol.">
        <title>101 Dothideomycetes genomes: a test case for predicting lifestyles and emergence of pathogens.</title>
        <authorList>
            <person name="Haridas S."/>
            <person name="Albert R."/>
            <person name="Binder M."/>
            <person name="Bloem J."/>
            <person name="Labutti K."/>
            <person name="Salamov A."/>
            <person name="Andreopoulos B."/>
            <person name="Baker S."/>
            <person name="Barry K."/>
            <person name="Bills G."/>
            <person name="Bluhm B."/>
            <person name="Cannon C."/>
            <person name="Castanera R."/>
            <person name="Culley D."/>
            <person name="Daum C."/>
            <person name="Ezra D."/>
            <person name="Gonzalez J."/>
            <person name="Henrissat B."/>
            <person name="Kuo A."/>
            <person name="Liang C."/>
            <person name="Lipzen A."/>
            <person name="Lutzoni F."/>
            <person name="Magnuson J."/>
            <person name="Mondo S."/>
            <person name="Nolan M."/>
            <person name="Ohm R."/>
            <person name="Pangilinan J."/>
            <person name="Park H.-J."/>
            <person name="Ramirez L."/>
            <person name="Alfaro M."/>
            <person name="Sun H."/>
            <person name="Tritt A."/>
            <person name="Yoshinaga Y."/>
            <person name="Zwiers L.-H."/>
            <person name="Turgeon B."/>
            <person name="Goodwin S."/>
            <person name="Spatafora J."/>
            <person name="Crous P."/>
            <person name="Grigoriev I."/>
        </authorList>
    </citation>
    <scope>NUCLEOTIDE SEQUENCE</scope>
    <source>
        <strain evidence="3">Tuck. ex Michener</strain>
    </source>
</reference>
<dbReference type="SUPFAM" id="SSF48097">
    <property type="entry name" value="Regulator of G-protein signaling, RGS"/>
    <property type="match status" value="1"/>
</dbReference>
<protein>
    <submittedName>
        <fullName evidence="3">Regulator of G protein signaling superfamily</fullName>
    </submittedName>
</protein>
<gene>
    <name evidence="3" type="ORF">EV356DRAFT_433664</name>
</gene>